<keyword evidence="1" id="KW-0202">Cytokine</keyword>
<dbReference type="AlphaFoldDB" id="A0A6P8FIR3"/>
<protein>
    <submittedName>
        <fullName evidence="5">C-C motif chemokine 26-like</fullName>
    </submittedName>
</protein>
<feature type="domain" description="Chemokine interleukin-8-like" evidence="3">
    <location>
        <begin position="25"/>
        <end position="85"/>
    </location>
</feature>
<dbReference type="GO" id="GO:0008009">
    <property type="term" value="F:chemokine activity"/>
    <property type="evidence" value="ECO:0007669"/>
    <property type="project" value="InterPro"/>
</dbReference>
<name>A0A6P8FIR3_CLUHA</name>
<proteinExistence type="predicted"/>
<dbReference type="GO" id="GO:0005615">
    <property type="term" value="C:extracellular space"/>
    <property type="evidence" value="ECO:0007669"/>
    <property type="project" value="UniProtKB-KW"/>
</dbReference>
<dbReference type="KEGG" id="char:116220995"/>
<evidence type="ECO:0000313" key="4">
    <source>
        <dbReference type="Proteomes" id="UP000515152"/>
    </source>
</evidence>
<dbReference type="InterPro" id="IPR036048">
    <property type="entry name" value="Interleukin_8-like_sf"/>
</dbReference>
<feature type="chain" id="PRO_5027688414" evidence="2">
    <location>
        <begin position="22"/>
        <end position="94"/>
    </location>
</feature>
<dbReference type="RefSeq" id="XP_031425809.1">
    <property type="nucleotide sequence ID" value="XM_031569949.2"/>
</dbReference>
<dbReference type="Proteomes" id="UP000515152">
    <property type="component" value="Chromosome 7"/>
</dbReference>
<keyword evidence="4" id="KW-1185">Reference proteome</keyword>
<dbReference type="OrthoDB" id="9909116at2759"/>
<reference evidence="5" key="1">
    <citation type="submission" date="2025-08" db="UniProtKB">
        <authorList>
            <consortium name="RefSeq"/>
        </authorList>
    </citation>
    <scope>IDENTIFICATION</scope>
</reference>
<feature type="signal peptide" evidence="2">
    <location>
        <begin position="1"/>
        <end position="21"/>
    </location>
</feature>
<dbReference type="InterPro" id="IPR001811">
    <property type="entry name" value="Chemokine_IL8-like_dom"/>
</dbReference>
<evidence type="ECO:0000259" key="3">
    <source>
        <dbReference type="SMART" id="SM00199"/>
    </source>
</evidence>
<dbReference type="CDD" id="cd00272">
    <property type="entry name" value="Chemokine_CC"/>
    <property type="match status" value="1"/>
</dbReference>
<dbReference type="SUPFAM" id="SSF54117">
    <property type="entry name" value="Interleukin 8-like chemokines"/>
    <property type="match status" value="1"/>
</dbReference>
<evidence type="ECO:0000313" key="5">
    <source>
        <dbReference type="RefSeq" id="XP_031425809.1"/>
    </source>
</evidence>
<dbReference type="GO" id="GO:0006955">
    <property type="term" value="P:immune response"/>
    <property type="evidence" value="ECO:0007669"/>
    <property type="project" value="InterPro"/>
</dbReference>
<keyword evidence="2" id="KW-0732">Signal</keyword>
<organism evidence="4 5">
    <name type="scientific">Clupea harengus</name>
    <name type="common">Atlantic herring</name>
    <dbReference type="NCBI Taxonomy" id="7950"/>
    <lineage>
        <taxon>Eukaryota</taxon>
        <taxon>Metazoa</taxon>
        <taxon>Chordata</taxon>
        <taxon>Craniata</taxon>
        <taxon>Vertebrata</taxon>
        <taxon>Euteleostomi</taxon>
        <taxon>Actinopterygii</taxon>
        <taxon>Neopterygii</taxon>
        <taxon>Teleostei</taxon>
        <taxon>Clupei</taxon>
        <taxon>Clupeiformes</taxon>
        <taxon>Clupeoidei</taxon>
        <taxon>Clupeidae</taxon>
        <taxon>Clupea</taxon>
    </lineage>
</organism>
<dbReference type="Pfam" id="PF00048">
    <property type="entry name" value="IL8"/>
    <property type="match status" value="1"/>
</dbReference>
<dbReference type="Gene3D" id="2.40.50.40">
    <property type="match status" value="1"/>
</dbReference>
<dbReference type="GeneID" id="116220995"/>
<gene>
    <name evidence="5" type="primary">LOC116220995</name>
</gene>
<dbReference type="PANTHER" id="PTHR12015">
    <property type="entry name" value="SMALL INDUCIBLE CYTOKINE A"/>
    <property type="match status" value="1"/>
</dbReference>
<dbReference type="SMART" id="SM00199">
    <property type="entry name" value="SCY"/>
    <property type="match status" value="1"/>
</dbReference>
<dbReference type="InterPro" id="IPR039809">
    <property type="entry name" value="Chemokine_b/g/d"/>
</dbReference>
<evidence type="ECO:0000256" key="2">
    <source>
        <dbReference type="SAM" id="SignalP"/>
    </source>
</evidence>
<evidence type="ECO:0000256" key="1">
    <source>
        <dbReference type="ARBA" id="ARBA00022514"/>
    </source>
</evidence>
<accession>A0A6P8FIR3</accession>
<sequence>MMTRIAIVLIVASLYLSYTAGSDVALDCCLLTSDQVLPRRLAKAYTLSDAGCSIKATIFTTRKGKHVCAPPPEKSKWVRNLISYLDSKKSRGSQ</sequence>